<evidence type="ECO:0000256" key="6">
    <source>
        <dbReference type="ARBA" id="ARBA00023136"/>
    </source>
</evidence>
<feature type="compositionally biased region" description="Low complexity" evidence="7">
    <location>
        <begin position="496"/>
        <end position="530"/>
    </location>
</feature>
<feature type="transmembrane region" description="Helical" evidence="8">
    <location>
        <begin position="333"/>
        <end position="356"/>
    </location>
</feature>
<dbReference type="GO" id="GO:0030660">
    <property type="term" value="C:Golgi-associated vesicle membrane"/>
    <property type="evidence" value="ECO:0007669"/>
    <property type="project" value="TreeGrafter"/>
</dbReference>
<keyword evidence="5 8" id="KW-1133">Transmembrane helix</keyword>
<feature type="transmembrane region" description="Helical" evidence="8">
    <location>
        <begin position="199"/>
        <end position="218"/>
    </location>
</feature>
<reference evidence="10 11" key="1">
    <citation type="journal article" date="2015" name="Genome Biol. Evol.">
        <title>Phylogenomic analyses indicate that early fungi evolved digesting cell walls of algal ancestors of land plants.</title>
        <authorList>
            <person name="Chang Y."/>
            <person name="Wang S."/>
            <person name="Sekimoto S."/>
            <person name="Aerts A.L."/>
            <person name="Choi C."/>
            <person name="Clum A."/>
            <person name="LaButti K.M."/>
            <person name="Lindquist E.A."/>
            <person name="Yee Ngan C."/>
            <person name="Ohm R.A."/>
            <person name="Salamov A.A."/>
            <person name="Grigoriev I.V."/>
            <person name="Spatafora J.W."/>
            <person name="Berbee M.L."/>
        </authorList>
    </citation>
    <scope>NUCLEOTIDE SEQUENCE [LARGE SCALE GENOMIC DNA]</scope>
    <source>
        <strain evidence="10 11">JEL478</strain>
    </source>
</reference>
<dbReference type="AlphaFoldDB" id="A0A139A7G3"/>
<feature type="transmembrane region" description="Helical" evidence="8">
    <location>
        <begin position="550"/>
        <end position="573"/>
    </location>
</feature>
<feature type="transmembrane region" description="Helical" evidence="8">
    <location>
        <begin position="286"/>
        <end position="312"/>
    </location>
</feature>
<feature type="signal peptide" evidence="9">
    <location>
        <begin position="1"/>
        <end position="21"/>
    </location>
</feature>
<evidence type="ECO:0000256" key="8">
    <source>
        <dbReference type="SAM" id="Phobius"/>
    </source>
</evidence>
<name>A0A139A7G3_GONPJ</name>
<dbReference type="OrthoDB" id="2156152at2759"/>
<feature type="transmembrane region" description="Helical" evidence="8">
    <location>
        <begin position="451"/>
        <end position="471"/>
    </location>
</feature>
<evidence type="ECO:0000256" key="2">
    <source>
        <dbReference type="ARBA" id="ARBA00006859"/>
    </source>
</evidence>
<accession>A0A139A7G3</accession>
<evidence type="ECO:0000256" key="4">
    <source>
        <dbReference type="ARBA" id="ARBA00022801"/>
    </source>
</evidence>
<keyword evidence="4" id="KW-0378">Hydrolase</keyword>
<protein>
    <submittedName>
        <fullName evidence="10">Uncharacterized protein</fullName>
    </submittedName>
</protein>
<feature type="transmembrane region" description="Helical" evidence="8">
    <location>
        <begin position="392"/>
        <end position="412"/>
    </location>
</feature>
<dbReference type="Pfam" id="PF04258">
    <property type="entry name" value="Peptidase_A22B"/>
    <property type="match status" value="1"/>
</dbReference>
<dbReference type="InterPro" id="IPR007369">
    <property type="entry name" value="Peptidase_A22B_SPP"/>
</dbReference>
<dbReference type="OMA" id="TIYAHAW"/>
<feature type="transmembrane region" description="Helical" evidence="8">
    <location>
        <begin position="257"/>
        <end position="280"/>
    </location>
</feature>
<evidence type="ECO:0000256" key="7">
    <source>
        <dbReference type="SAM" id="MobiDB-lite"/>
    </source>
</evidence>
<evidence type="ECO:0000256" key="9">
    <source>
        <dbReference type="SAM" id="SignalP"/>
    </source>
</evidence>
<dbReference type="GO" id="GO:0098553">
    <property type="term" value="C:lumenal side of endoplasmic reticulum membrane"/>
    <property type="evidence" value="ECO:0007669"/>
    <property type="project" value="TreeGrafter"/>
</dbReference>
<feature type="chain" id="PRO_5007296008" evidence="9">
    <location>
        <begin position="22"/>
        <end position="624"/>
    </location>
</feature>
<feature type="region of interest" description="Disordered" evidence="7">
    <location>
        <begin position="489"/>
        <end position="543"/>
    </location>
</feature>
<proteinExistence type="inferred from homology"/>
<dbReference type="PANTHER" id="PTHR12174:SF103">
    <property type="entry name" value="INTRAMEMBRANE PROTEASE (IMPAS) FAMILY"/>
    <property type="match status" value="1"/>
</dbReference>
<sequence>MVNVHALRVALLTFLVSTAHCATSNSNAAVLRPLDHSNFPSLPVYIFFNQSAVPDRGNGDVGGVVAVADPYDACGNDTRVAVAGSEAGGSTSTGMAVIVSPYNCTVATKLRSINRALAAASASSPATLSMLMVEFADSAIPLVRNESRAAVNGSADGVEVMKVPVVVVFEEDVATLRANGVGVKVAVHKYTSPNFDPSAIILILLALTTLLLGTVLSLPTHPLTYRAMDTVRAMFPQERSNRPRDEREEEEEEESAVVTWVAAIGFVVVAAGGLLLFFYFPGVVVYFVIAIFTLSSSLALAALFSLHLLPFLTSRLSFLRSLQLTRPAIVRNGELWATRGDLVGLALGAGVAAWWCVERKKGYIWVVQDVLGICFVANVIKAVGVPNLMVSTILLSLAFMYDAFFVFITPLFTSSGTSVMESVARGVGTSGESVPLLWVVPRLADELGGKAMLGFGDVVIPGLVVAMAGGWDGALRMVWKAVGGRRVEDGQRQGEAATSATSTAVPAPVERRPSGSSSAPSSTPSTNSVTALTGVASPSAPTASKVPRSWYLVLTSVAYVLALVICFVVVALTGKGQPALVYIVPLILGTIYAHAWWRGEVGALWRGEPGELWLGKAARREDGN</sequence>
<dbReference type="InterPro" id="IPR006639">
    <property type="entry name" value="Preselin/SPP"/>
</dbReference>
<feature type="transmembrane region" description="Helical" evidence="8">
    <location>
        <begin position="362"/>
        <end position="380"/>
    </location>
</feature>
<keyword evidence="11" id="KW-1185">Reference proteome</keyword>
<feature type="transmembrane region" description="Helical" evidence="8">
    <location>
        <begin position="579"/>
        <end position="597"/>
    </location>
</feature>
<comment type="similarity">
    <text evidence="2">Belongs to the peptidase A22B family.</text>
</comment>
<evidence type="ECO:0000313" key="10">
    <source>
        <dbReference type="EMBL" id="KXS12732.1"/>
    </source>
</evidence>
<dbReference type="EMBL" id="KQ965785">
    <property type="protein sequence ID" value="KXS12732.1"/>
    <property type="molecule type" value="Genomic_DNA"/>
</dbReference>
<comment type="subcellular location">
    <subcellularLocation>
        <location evidence="1">Endomembrane system</location>
        <topology evidence="1">Multi-pass membrane protein</topology>
    </subcellularLocation>
</comment>
<keyword evidence="3 8" id="KW-0812">Transmembrane</keyword>
<evidence type="ECO:0000256" key="3">
    <source>
        <dbReference type="ARBA" id="ARBA00022692"/>
    </source>
</evidence>
<dbReference type="Proteomes" id="UP000070544">
    <property type="component" value="Unassembled WGS sequence"/>
</dbReference>
<gene>
    <name evidence="10" type="ORF">M427DRAFT_71851</name>
</gene>
<keyword evidence="6 8" id="KW-0472">Membrane</keyword>
<evidence type="ECO:0000256" key="5">
    <source>
        <dbReference type="ARBA" id="ARBA00022989"/>
    </source>
</evidence>
<organism evidence="10 11">
    <name type="scientific">Gonapodya prolifera (strain JEL478)</name>
    <name type="common">Monoblepharis prolifera</name>
    <dbReference type="NCBI Taxonomy" id="1344416"/>
    <lineage>
        <taxon>Eukaryota</taxon>
        <taxon>Fungi</taxon>
        <taxon>Fungi incertae sedis</taxon>
        <taxon>Chytridiomycota</taxon>
        <taxon>Chytridiomycota incertae sedis</taxon>
        <taxon>Monoblepharidomycetes</taxon>
        <taxon>Monoblepharidales</taxon>
        <taxon>Gonapodyaceae</taxon>
        <taxon>Gonapodya</taxon>
    </lineage>
</organism>
<evidence type="ECO:0000256" key="1">
    <source>
        <dbReference type="ARBA" id="ARBA00004127"/>
    </source>
</evidence>
<dbReference type="PANTHER" id="PTHR12174">
    <property type="entry name" value="SIGNAL PEPTIDE PEPTIDASE"/>
    <property type="match status" value="1"/>
</dbReference>
<keyword evidence="9" id="KW-0732">Signal</keyword>
<evidence type="ECO:0000313" key="11">
    <source>
        <dbReference type="Proteomes" id="UP000070544"/>
    </source>
</evidence>
<dbReference type="SMART" id="SM00730">
    <property type="entry name" value="PSN"/>
    <property type="match status" value="1"/>
</dbReference>
<dbReference type="GO" id="GO:0042500">
    <property type="term" value="F:aspartic endopeptidase activity, intramembrane cleaving"/>
    <property type="evidence" value="ECO:0007669"/>
    <property type="project" value="InterPro"/>
</dbReference>
<dbReference type="GO" id="GO:0033619">
    <property type="term" value="P:membrane protein proteolysis"/>
    <property type="evidence" value="ECO:0007669"/>
    <property type="project" value="TreeGrafter"/>
</dbReference>
<dbReference type="GO" id="GO:0098554">
    <property type="term" value="C:cytoplasmic side of endoplasmic reticulum membrane"/>
    <property type="evidence" value="ECO:0007669"/>
    <property type="project" value="TreeGrafter"/>
</dbReference>